<dbReference type="Gene3D" id="3.40.50.1820">
    <property type="entry name" value="alpha/beta hydrolase"/>
    <property type="match status" value="1"/>
</dbReference>
<feature type="signal peptide" evidence="3">
    <location>
        <begin position="1"/>
        <end position="21"/>
    </location>
</feature>
<dbReference type="EMBL" id="JBBMEU010000015">
    <property type="protein sequence ID" value="MEQ2421849.1"/>
    <property type="molecule type" value="Genomic_DNA"/>
</dbReference>
<comment type="caution">
    <text evidence="5">The sequence shown here is derived from an EMBL/GenBank/DDBJ whole genome shotgun (WGS) entry which is preliminary data.</text>
</comment>
<feature type="chain" id="PRO_5045013966" description="Carboxylic ester hydrolase" evidence="3">
    <location>
        <begin position="22"/>
        <end position="582"/>
    </location>
</feature>
<evidence type="ECO:0000313" key="5">
    <source>
        <dbReference type="EMBL" id="MEQ2421849.1"/>
    </source>
</evidence>
<evidence type="ECO:0000259" key="4">
    <source>
        <dbReference type="Pfam" id="PF00135"/>
    </source>
</evidence>
<keyword evidence="2 3" id="KW-0378">Hydrolase</keyword>
<gene>
    <name evidence="5" type="ORF">WMO23_03750</name>
</gene>
<dbReference type="PANTHER" id="PTHR11559">
    <property type="entry name" value="CARBOXYLESTERASE"/>
    <property type="match status" value="1"/>
</dbReference>
<dbReference type="PROSITE" id="PS00122">
    <property type="entry name" value="CARBOXYLESTERASE_B_1"/>
    <property type="match status" value="1"/>
</dbReference>
<sequence>MYVKPKTLSILLAATFAASMAWGTAPKNVSQTFATKAEASVKAPLQAKAPAYTGKALQNTRNGMVQGYVQNQALIWKGIPYGQAERWKAPTDVKAWNGIFDATKPGPVAIQGAMGKTKGSEDCLNLDIFHPNTKEKNLPVLFFIHGGNNQSGAADQVNWQKFAEREHVVAISINHRLGALGFNPLPALKHGTAEENSGNFAVLDFVRGLDWTKENIASFGGNANNITIAGFSSGGRDVMALLISPIAKGKFQKAISFSGGMTTSDTSWAQQIFAQHFASLVVTDGIKKSDIDAAKWLLQDTPEVRDYLQNLSADRIAAAFGHAGIRMSAFPHLYNDGIVLEKDAFATKNYNQVPLIMTTGTDEFSLYTRTDSYFSPSVKDGSIFTDPEKHKEFAFAKTYGSRLYELFNAEESAVTMFNHYGKAPIYTMKIACGNNPKLVGEKTAFTSGSIHGIWIPFATGIPTATTAGYPAGSFDNPGALALTAQIQDYLGNFMRTGNPNGKGLVTWKKWTSATKGPSQLYVNSDGTKVNIHQEYGRTTYQSILDEIVRDTSITENAKEELIKHVLSGRWFSKGLDTFFHNN</sequence>
<feature type="domain" description="Carboxylesterase type B" evidence="4">
    <location>
        <begin position="59"/>
        <end position="369"/>
    </location>
</feature>
<evidence type="ECO:0000313" key="6">
    <source>
        <dbReference type="Proteomes" id="UP001433088"/>
    </source>
</evidence>
<organism evidence="5 6">
    <name type="scientific">Megasphaera intestinihominis</name>
    <dbReference type="NCBI Taxonomy" id="3133159"/>
    <lineage>
        <taxon>Bacteria</taxon>
        <taxon>Bacillati</taxon>
        <taxon>Bacillota</taxon>
        <taxon>Negativicutes</taxon>
        <taxon>Veillonellales</taxon>
        <taxon>Veillonellaceae</taxon>
        <taxon>Megasphaera</taxon>
    </lineage>
</organism>
<protein>
    <recommendedName>
        <fullName evidence="3">Carboxylic ester hydrolase</fullName>
        <ecNumber evidence="3">3.1.1.-</ecNumber>
    </recommendedName>
</protein>
<dbReference type="Pfam" id="PF00135">
    <property type="entry name" value="COesterase"/>
    <property type="match status" value="1"/>
</dbReference>
<evidence type="ECO:0000256" key="2">
    <source>
        <dbReference type="ARBA" id="ARBA00022801"/>
    </source>
</evidence>
<accession>A0ABV1CUM3</accession>
<keyword evidence="3" id="KW-0732">Signal</keyword>
<dbReference type="Proteomes" id="UP001433088">
    <property type="component" value="Unassembled WGS sequence"/>
</dbReference>
<dbReference type="InterPro" id="IPR002018">
    <property type="entry name" value="CarbesteraseB"/>
</dbReference>
<proteinExistence type="inferred from homology"/>
<keyword evidence="6" id="KW-1185">Reference proteome</keyword>
<reference evidence="5 6" key="1">
    <citation type="submission" date="2024-03" db="EMBL/GenBank/DDBJ databases">
        <title>Human intestinal bacterial collection.</title>
        <authorList>
            <person name="Pauvert C."/>
            <person name="Hitch T.C.A."/>
            <person name="Clavel T."/>
        </authorList>
    </citation>
    <scope>NUCLEOTIDE SEQUENCE [LARGE SCALE GENOMIC DNA]</scope>
    <source>
        <strain evidence="5 6">CLA-AA-H81</strain>
    </source>
</reference>
<dbReference type="InterPro" id="IPR019826">
    <property type="entry name" value="Carboxylesterase_B_AS"/>
</dbReference>
<comment type="similarity">
    <text evidence="1 3">Belongs to the type-B carboxylesterase/lipase family.</text>
</comment>
<dbReference type="InterPro" id="IPR050309">
    <property type="entry name" value="Type-B_Carboxylest/Lipase"/>
</dbReference>
<evidence type="ECO:0000256" key="3">
    <source>
        <dbReference type="RuleBase" id="RU361235"/>
    </source>
</evidence>
<dbReference type="EC" id="3.1.1.-" evidence="3"/>
<dbReference type="InterPro" id="IPR029058">
    <property type="entry name" value="AB_hydrolase_fold"/>
</dbReference>
<name>A0ABV1CUM3_9FIRM</name>
<dbReference type="SUPFAM" id="SSF53474">
    <property type="entry name" value="alpha/beta-Hydrolases"/>
    <property type="match status" value="1"/>
</dbReference>
<evidence type="ECO:0000256" key="1">
    <source>
        <dbReference type="ARBA" id="ARBA00005964"/>
    </source>
</evidence>